<name>A0ACC3DIF4_9PEZI</name>
<gene>
    <name evidence="1" type="ORF">LTS18_012901</name>
</gene>
<evidence type="ECO:0000313" key="1">
    <source>
        <dbReference type="EMBL" id="KAK3076475.1"/>
    </source>
</evidence>
<dbReference type="EMBL" id="JAWDJW010003929">
    <property type="protein sequence ID" value="KAK3076475.1"/>
    <property type="molecule type" value="Genomic_DNA"/>
</dbReference>
<dbReference type="Proteomes" id="UP001186974">
    <property type="component" value="Unassembled WGS sequence"/>
</dbReference>
<organism evidence="1 2">
    <name type="scientific">Coniosporium uncinatum</name>
    <dbReference type="NCBI Taxonomy" id="93489"/>
    <lineage>
        <taxon>Eukaryota</taxon>
        <taxon>Fungi</taxon>
        <taxon>Dikarya</taxon>
        <taxon>Ascomycota</taxon>
        <taxon>Pezizomycotina</taxon>
        <taxon>Dothideomycetes</taxon>
        <taxon>Dothideomycetes incertae sedis</taxon>
        <taxon>Coniosporium</taxon>
    </lineage>
</organism>
<accession>A0ACC3DIF4</accession>
<keyword evidence="2" id="KW-1185">Reference proteome</keyword>
<sequence>MPGIIPARRRRAMQIDDEDDEVSAAESNSSFVSQGSKRQRLLNGDGESPEGDVLPDSYRAVPRHSMNGLTNGISHGDNEKHAPGSIVRVKMTNFVTYTSAEYHLGPSLNMIIGPNGTGKSTLVCAICLGLGWGPQHLGRAKELGEFVKHGTKEGEIEIELAAGPKQKGKNPIVRRVITKEGNKSKWFLNGHSCPAKDVHQLARSFSIQIDNLCQFLPQDRVVEFAQLTPVQLLESTQKAAAEPEMVAWHQELKKLRADQKGKQSEYDTAKENLDSLQKRQEQQRDDVDRMQQRKELQ</sequence>
<comment type="caution">
    <text evidence="1">The sequence shown here is derived from an EMBL/GenBank/DDBJ whole genome shotgun (WGS) entry which is preliminary data.</text>
</comment>
<reference evidence="1" key="1">
    <citation type="submission" date="2024-09" db="EMBL/GenBank/DDBJ databases">
        <title>Black Yeasts Isolated from many extreme environments.</title>
        <authorList>
            <person name="Coleine C."/>
            <person name="Stajich J.E."/>
            <person name="Selbmann L."/>
        </authorList>
    </citation>
    <scope>NUCLEOTIDE SEQUENCE</scope>
    <source>
        <strain evidence="1">CCFEE 5737</strain>
    </source>
</reference>
<protein>
    <submittedName>
        <fullName evidence="1">Uncharacterized protein</fullName>
    </submittedName>
</protein>
<feature type="non-terminal residue" evidence="1">
    <location>
        <position position="297"/>
    </location>
</feature>
<proteinExistence type="predicted"/>
<evidence type="ECO:0000313" key="2">
    <source>
        <dbReference type="Proteomes" id="UP001186974"/>
    </source>
</evidence>